<dbReference type="GO" id="GO:0005886">
    <property type="term" value="C:plasma membrane"/>
    <property type="evidence" value="ECO:0007669"/>
    <property type="project" value="TreeGrafter"/>
</dbReference>
<dbReference type="eggNOG" id="COG0841">
    <property type="taxonomic scope" value="Bacteria"/>
</dbReference>
<evidence type="ECO:0000256" key="1">
    <source>
        <dbReference type="SAM" id="Phobius"/>
    </source>
</evidence>
<evidence type="ECO:0000313" key="2">
    <source>
        <dbReference type="EMBL" id="KGN72505.1"/>
    </source>
</evidence>
<keyword evidence="1" id="KW-1133">Transmembrane helix</keyword>
<dbReference type="Gene3D" id="3.30.2090.10">
    <property type="entry name" value="Multidrug efflux transporter AcrB TolC docking domain, DN and DC subdomains"/>
    <property type="match status" value="2"/>
</dbReference>
<dbReference type="InterPro" id="IPR027463">
    <property type="entry name" value="AcrB_DN_DC_subdom"/>
</dbReference>
<dbReference type="PANTHER" id="PTHR32063:SF0">
    <property type="entry name" value="SWARMING MOTILITY PROTEIN SWRC"/>
    <property type="match status" value="1"/>
</dbReference>
<feature type="transmembrane region" description="Helical" evidence="1">
    <location>
        <begin position="889"/>
        <end position="909"/>
    </location>
</feature>
<feature type="transmembrane region" description="Helical" evidence="1">
    <location>
        <begin position="994"/>
        <end position="1021"/>
    </location>
</feature>
<dbReference type="OrthoDB" id="9758940at2"/>
<dbReference type="SUPFAM" id="SSF82693">
    <property type="entry name" value="Multidrug efflux transporter AcrB pore domain, PN1, PN2, PC1 and PC2 subdomains"/>
    <property type="match status" value="3"/>
</dbReference>
<keyword evidence="1" id="KW-0812">Transmembrane</keyword>
<evidence type="ECO:0000313" key="3">
    <source>
        <dbReference type="Proteomes" id="UP000030103"/>
    </source>
</evidence>
<keyword evidence="3" id="KW-1185">Reference proteome</keyword>
<organism evidence="2 3">
    <name type="scientific">Porphyromonas macacae</name>
    <dbReference type="NCBI Taxonomy" id="28115"/>
    <lineage>
        <taxon>Bacteria</taxon>
        <taxon>Pseudomonadati</taxon>
        <taxon>Bacteroidota</taxon>
        <taxon>Bacteroidia</taxon>
        <taxon>Bacteroidales</taxon>
        <taxon>Porphyromonadaceae</taxon>
        <taxon>Porphyromonas</taxon>
    </lineage>
</organism>
<dbReference type="Gene3D" id="3.30.70.1320">
    <property type="entry name" value="Multidrug efflux transporter AcrB pore domain like"/>
    <property type="match status" value="1"/>
</dbReference>
<comment type="caution">
    <text evidence="2">The sequence shown here is derived from an EMBL/GenBank/DDBJ whole genome shotgun (WGS) entry which is preliminary data.</text>
</comment>
<dbReference type="SUPFAM" id="SSF82866">
    <property type="entry name" value="Multidrug efflux transporter AcrB transmembrane domain"/>
    <property type="match status" value="2"/>
</dbReference>
<dbReference type="EMBL" id="JRFA01000028">
    <property type="protein sequence ID" value="KGN72505.1"/>
    <property type="molecule type" value="Genomic_DNA"/>
</dbReference>
<dbReference type="AlphaFoldDB" id="A0A0A2E4Y2"/>
<dbReference type="Gene3D" id="3.30.70.1440">
    <property type="entry name" value="Multidrug efflux transporter AcrB pore domain"/>
    <property type="match status" value="1"/>
</dbReference>
<feature type="transmembrane region" description="Helical" evidence="1">
    <location>
        <begin position="528"/>
        <end position="548"/>
    </location>
</feature>
<dbReference type="Pfam" id="PF00873">
    <property type="entry name" value="ACR_tran"/>
    <property type="match status" value="1"/>
</dbReference>
<proteinExistence type="predicted"/>
<feature type="transmembrane region" description="Helical" evidence="1">
    <location>
        <begin position="863"/>
        <end position="882"/>
    </location>
</feature>
<dbReference type="RefSeq" id="WP_036875102.1">
    <property type="nucleotide sequence ID" value="NZ_JBGYTE010000030.1"/>
</dbReference>
<feature type="transmembrane region" description="Helical" evidence="1">
    <location>
        <begin position="382"/>
        <end position="408"/>
    </location>
</feature>
<feature type="transmembrane region" description="Helical" evidence="1">
    <location>
        <begin position="12"/>
        <end position="30"/>
    </location>
</feature>
<name>A0A0A2E4Y2_9PORP</name>
<dbReference type="GO" id="GO:0042910">
    <property type="term" value="F:xenobiotic transmembrane transporter activity"/>
    <property type="evidence" value="ECO:0007669"/>
    <property type="project" value="TreeGrafter"/>
</dbReference>
<protein>
    <submittedName>
        <fullName evidence="2">Multidrug transporter AcrB</fullName>
    </submittedName>
</protein>
<dbReference type="Gene3D" id="1.20.1640.10">
    <property type="entry name" value="Multidrug efflux transporter AcrB transmembrane domain"/>
    <property type="match status" value="2"/>
</dbReference>
<dbReference type="Proteomes" id="UP000030103">
    <property type="component" value="Unassembled WGS sequence"/>
</dbReference>
<reference evidence="2 3" key="1">
    <citation type="submission" date="2014-09" db="EMBL/GenBank/DDBJ databases">
        <title>Draft Genome Sequence of Porphyromonas macacae COT-192_OH2859.</title>
        <authorList>
            <person name="Wallis C."/>
            <person name="Deusch O."/>
            <person name="O'Flynn C."/>
            <person name="Davis I."/>
            <person name="Horsfall A."/>
            <person name="Kirkwood N."/>
            <person name="Harris S."/>
            <person name="Eisen J.A."/>
            <person name="Coil D.A."/>
            <person name="Darling A.E."/>
            <person name="Jospin G."/>
            <person name="Alexiev A."/>
        </authorList>
    </citation>
    <scope>NUCLEOTIDE SEQUENCE [LARGE SCALE GENOMIC DNA]</scope>
    <source>
        <strain evidence="3">COT-192 OH2859</strain>
    </source>
</reference>
<feature type="transmembrane region" description="Helical" evidence="1">
    <location>
        <begin position="358"/>
        <end position="376"/>
    </location>
</feature>
<feature type="transmembrane region" description="Helical" evidence="1">
    <location>
        <begin position="332"/>
        <end position="351"/>
    </location>
</feature>
<accession>A0A0A2E4Y2</accession>
<dbReference type="SUPFAM" id="SSF82714">
    <property type="entry name" value="Multidrug efflux transporter AcrB TolC docking domain, DN and DC subdomains"/>
    <property type="match status" value="2"/>
</dbReference>
<gene>
    <name evidence="2" type="ORF">HQ47_09755</name>
</gene>
<keyword evidence="1" id="KW-0472">Membrane</keyword>
<sequence>MSIYESAVKKPVTTILIFIGIMVFGIFSLTRLNIDLMPKIETSNVMIFTGYTGASAEDIENNVTKPLENALNGISNLKHITSKSQDNLSFITLEFNAGTDIAEATNDIRDKLDAFSSVLPDGVGKPMIFKFGTGDIPVVILAAEATESAPALRKILENNVSNRIERIEGVGTVMVAGTIEREIHIYCDPYRLQSYNLTLSQISQAIGAENRNISTGQLDLGNSTNSLRIKGEFSNPEELEEIVVANYKGKNVYLRDVARIEDSEPEYVQRISTNGNKSSIILVRKQSDANAVKISNQIRKILPEIAATLPADVKLSYALDTSDFIVGTINSLFKTIIITFVVVMLVVLFFLGRWRATFIIVLTIPISLIGSFIYLMGTGNTLNIVSLSSLSIAIGMVVDDAIVVLENISKHMERGSHPKQAAIHATNEVGISVIASTLTMLAVFLPLTMIGGFTGILFNQLGWIVSIVMVVSTVSALSLTPVLCSQMLRRKPKQIQFHDTVFGRIERGLDKLDNVYTKLLSKAVHHRTATVLITIVIFVLTLMLAPLMKTEFLPESDTSNLQANVELPIGTSAKESARIGNEIYNRWKKEIPELDVCTMSTGQADEDNATSAINENGSNIIIYFVNLKKASQRTRKSAVIAEQIRQIIADFPEVVSYKVQENQGGGSNKSAVEIDIFGYDFEKTDAVARNVAELVRKSKACAEANISRKDYKPEFRIVFDRKKLADQGMNISMAASYVHGGIQGTVSTYFREDGEEYKVRVHLDPKYRSDLNGIRNIVLVSPGGTQLRLGDVAKIEEESTPPTIERKDRQRVVTIRLTQAPKAALSQLVKASKQAIKEVELPEGISYDIGGTYEDQQNSFRDLFTLMGLITMLVFIVMAAQFESLLDPFVIMFSIPFAVSGVIIGLFITQIPFSVMGLIGLIMLVGIVVKNGIVLIDYTRLCRERGMGILESVISAGRSRLRPVLMTTLTTVLGMVPLAIGIGEGSEMWQPMGVTVAFGLTVSTLITLVLIPTIYVIFSGIEQKRQWRRYRRRRMIKINRVTVWKN</sequence>
<dbReference type="InterPro" id="IPR001036">
    <property type="entry name" value="Acrflvin-R"/>
</dbReference>
<dbReference type="PANTHER" id="PTHR32063">
    <property type="match status" value="1"/>
</dbReference>
<dbReference type="STRING" id="28115.HQ47_09755"/>
<feature type="transmembrane region" description="Helical" evidence="1">
    <location>
        <begin position="964"/>
        <end position="982"/>
    </location>
</feature>
<dbReference type="PRINTS" id="PR00702">
    <property type="entry name" value="ACRIFLAVINRP"/>
</dbReference>
<feature type="transmembrane region" description="Helical" evidence="1">
    <location>
        <begin position="915"/>
        <end position="936"/>
    </location>
</feature>
<dbReference type="Gene3D" id="3.30.70.1430">
    <property type="entry name" value="Multidrug efflux transporter AcrB pore domain"/>
    <property type="match status" value="2"/>
</dbReference>
<feature type="transmembrane region" description="Helical" evidence="1">
    <location>
        <begin position="463"/>
        <end position="484"/>
    </location>
</feature>
<feature type="transmembrane region" description="Helical" evidence="1">
    <location>
        <begin position="429"/>
        <end position="457"/>
    </location>
</feature>